<feature type="domain" description="Lipoyl-binding" evidence="1">
    <location>
        <begin position="26"/>
        <end position="83"/>
    </location>
</feature>
<dbReference type="PATRIC" id="fig|38300.4.peg.5365"/>
<dbReference type="EMBL" id="CP011340">
    <property type="protein sequence ID" value="ALC23426.1"/>
    <property type="molecule type" value="Genomic_DNA"/>
</dbReference>
<gene>
    <name evidence="2" type="ORF">SPRI_5120</name>
</gene>
<dbReference type="Gene3D" id="2.40.50.100">
    <property type="match status" value="1"/>
</dbReference>
<reference evidence="2 3" key="1">
    <citation type="submission" date="2015-08" db="EMBL/GenBank/DDBJ databases">
        <title>Genome sequence of the pristinamycin over-producing bacterium Streptomyces pristinaespiralis HCCB10218.</title>
        <authorList>
            <person name="Tian J."/>
            <person name="Yang J."/>
            <person name="Li L."/>
            <person name="Ruan L."/>
            <person name="Wei W."/>
            <person name="Zheng G."/>
            <person name="Wei Z."/>
            <person name="Yang S."/>
            <person name="Ge M."/>
            <person name="Jiang W."/>
            <person name="Lu Y."/>
        </authorList>
    </citation>
    <scope>NUCLEOTIDE SEQUENCE [LARGE SCALE GENOMIC DNA]</scope>
    <source>
        <strain evidence="2 3">HCCB 10218</strain>
    </source>
</reference>
<dbReference type="InterPro" id="IPR011053">
    <property type="entry name" value="Single_hybrid_motif"/>
</dbReference>
<sequence length="85" mass="9429">MAQTTVVTAVRPGWVEDGQWDEFQLFVHLSVGAGDRVWKNQPLFDLETVKVRFEVPSPVEGKVLGVYVDDGARVGPNAPIMKISF</sequence>
<proteinExistence type="predicted"/>
<dbReference type="InterPro" id="IPR000089">
    <property type="entry name" value="Biotin_lipoyl"/>
</dbReference>
<accession>A0A0M4DF99</accession>
<dbReference type="KEGG" id="spri:SPRI_5120"/>
<organism evidence="2">
    <name type="scientific">Streptomyces pristinaespiralis</name>
    <dbReference type="NCBI Taxonomy" id="38300"/>
    <lineage>
        <taxon>Bacteria</taxon>
        <taxon>Bacillati</taxon>
        <taxon>Actinomycetota</taxon>
        <taxon>Actinomycetes</taxon>
        <taxon>Kitasatosporales</taxon>
        <taxon>Streptomycetaceae</taxon>
        <taxon>Streptomyces</taxon>
    </lineage>
</organism>
<protein>
    <recommendedName>
        <fullName evidence="1">Lipoyl-binding domain-containing protein</fullName>
    </recommendedName>
</protein>
<evidence type="ECO:0000259" key="1">
    <source>
        <dbReference type="Pfam" id="PF00364"/>
    </source>
</evidence>
<name>A0A0M4DF99_STRPR</name>
<dbReference type="SUPFAM" id="SSF51230">
    <property type="entry name" value="Single hybrid motif"/>
    <property type="match status" value="1"/>
</dbReference>
<dbReference type="Proteomes" id="UP000060513">
    <property type="component" value="Chromosome"/>
</dbReference>
<dbReference type="Pfam" id="PF00364">
    <property type="entry name" value="Biotin_lipoyl"/>
    <property type="match status" value="1"/>
</dbReference>
<evidence type="ECO:0000313" key="3">
    <source>
        <dbReference type="Proteomes" id="UP000060513"/>
    </source>
</evidence>
<dbReference type="CDD" id="cd06849">
    <property type="entry name" value="lipoyl_domain"/>
    <property type="match status" value="1"/>
</dbReference>
<dbReference type="AlphaFoldDB" id="A0A0M4DF99"/>
<dbReference type="RefSeq" id="WP_359816417.1">
    <property type="nucleotide sequence ID" value="NZ_CP011340.1"/>
</dbReference>
<evidence type="ECO:0000313" key="2">
    <source>
        <dbReference type="EMBL" id="ALC23426.1"/>
    </source>
</evidence>